<dbReference type="InterPro" id="IPR008780">
    <property type="entry name" value="Plasmodium_Vir"/>
</dbReference>
<dbReference type="Proteomes" id="UP000779233">
    <property type="component" value="Unassembled WGS sequence"/>
</dbReference>
<organism evidence="2 3">
    <name type="scientific">Plasmodium vivax</name>
    <name type="common">malaria parasite P. vivax</name>
    <dbReference type="NCBI Taxonomy" id="5855"/>
    <lineage>
        <taxon>Eukaryota</taxon>
        <taxon>Sar</taxon>
        <taxon>Alveolata</taxon>
        <taxon>Apicomplexa</taxon>
        <taxon>Aconoidasida</taxon>
        <taxon>Haemosporida</taxon>
        <taxon>Plasmodiidae</taxon>
        <taxon>Plasmodium</taxon>
        <taxon>Plasmodium (Plasmodium)</taxon>
    </lineage>
</organism>
<dbReference type="AlphaFoldDB" id="A0A8S4HIJ5"/>
<dbReference type="Pfam" id="PF05795">
    <property type="entry name" value="Plasmodium_Vir"/>
    <property type="match status" value="1"/>
</dbReference>
<gene>
    <name evidence="2" type="ORF">PVW1_020006700</name>
</gene>
<sequence length="335" mass="39001">MESAENKEHMLPSEKIYKEYNKSIVNLDNNSKCENLTTKIPEFPDINKLCHRLTMNIKNFNTKEKNDFSVIDDCKYLQYWMNDSVINELKVTNNDKYIDIIKKLYIAWIEIKGTLDRSKYICEPIGGPLISLSINEFKFRKDMYDYYYNAKKIQNRELCNIDGCCEICKYLTSIKEKYENLKSDCSRSNNKCVSEFKDFDKYDPKNLIDKLGCKIQSNCNRKELLVPSANLEGTSVTQVETQDERVQNNNQGSTENGSSKTILNVALPASVFFVLFPMLYKMTPLGSRFGKANKIRNNIINDLKNEEGEYFLTQPFEQESMKDSDKTYNISYNNT</sequence>
<feature type="compositionally biased region" description="Polar residues" evidence="1">
    <location>
        <begin position="247"/>
        <end position="258"/>
    </location>
</feature>
<evidence type="ECO:0000313" key="3">
    <source>
        <dbReference type="Proteomes" id="UP000779233"/>
    </source>
</evidence>
<feature type="region of interest" description="Disordered" evidence="1">
    <location>
        <begin position="238"/>
        <end position="258"/>
    </location>
</feature>
<dbReference type="VEuPathDB" id="PlasmoDB:PVPAM_000039900"/>
<dbReference type="EMBL" id="CAJZCX010000015">
    <property type="protein sequence ID" value="CAG9483818.1"/>
    <property type="molecule type" value="Genomic_DNA"/>
</dbReference>
<evidence type="ECO:0000256" key="1">
    <source>
        <dbReference type="SAM" id="MobiDB-lite"/>
    </source>
</evidence>
<comment type="caution">
    <text evidence="2">The sequence shown here is derived from an EMBL/GenBank/DDBJ whole genome shotgun (WGS) entry which is preliminary data.</text>
</comment>
<evidence type="ECO:0000313" key="2">
    <source>
        <dbReference type="EMBL" id="CAG9483818.1"/>
    </source>
</evidence>
<protein>
    <submittedName>
        <fullName evidence="2">(malaria parasite P. vivax) hypothetical protein</fullName>
    </submittedName>
</protein>
<reference evidence="2" key="1">
    <citation type="submission" date="2021-09" db="EMBL/GenBank/DDBJ databases">
        <authorList>
            <consortium name="Pathogen Informatics"/>
        </authorList>
    </citation>
    <scope>NUCLEOTIDE SEQUENCE</scope>
    <source>
        <strain evidence="2">PvW1</strain>
    </source>
</reference>
<name>A0A8S4HIJ5_PLAVI</name>
<proteinExistence type="predicted"/>
<accession>A0A8S4HIJ5</accession>